<evidence type="ECO:0000256" key="1">
    <source>
        <dbReference type="ARBA" id="ARBA00022741"/>
    </source>
</evidence>
<dbReference type="HOGENOM" id="CLU_008681_0_4_6"/>
<dbReference type="GO" id="GO:0005737">
    <property type="term" value="C:cytoplasm"/>
    <property type="evidence" value="ECO:0007669"/>
    <property type="project" value="TreeGrafter"/>
</dbReference>
<name>A0A090AIJ1_9GAMM</name>
<keyword evidence="1" id="KW-0547">Nucleotide-binding</keyword>
<dbReference type="Pfam" id="PF03969">
    <property type="entry name" value="AFG1_ATPase"/>
    <property type="match status" value="1"/>
</dbReference>
<dbReference type="GO" id="GO:0005524">
    <property type="term" value="F:ATP binding"/>
    <property type="evidence" value="ECO:0007669"/>
    <property type="project" value="UniProtKB-KW"/>
</dbReference>
<dbReference type="NCBIfam" id="NF040713">
    <property type="entry name" value="ZapE"/>
    <property type="match status" value="1"/>
</dbReference>
<organism evidence="3 4">
    <name type="scientific">Thioploca ingrica</name>
    <dbReference type="NCBI Taxonomy" id="40754"/>
    <lineage>
        <taxon>Bacteria</taxon>
        <taxon>Pseudomonadati</taxon>
        <taxon>Pseudomonadota</taxon>
        <taxon>Gammaproteobacteria</taxon>
        <taxon>Thiotrichales</taxon>
        <taxon>Thiotrichaceae</taxon>
        <taxon>Thioploca</taxon>
    </lineage>
</organism>
<dbReference type="AlphaFoldDB" id="A0A090AIJ1"/>
<dbReference type="GO" id="GO:0051301">
    <property type="term" value="P:cell division"/>
    <property type="evidence" value="ECO:0007669"/>
    <property type="project" value="TreeGrafter"/>
</dbReference>
<evidence type="ECO:0000256" key="2">
    <source>
        <dbReference type="ARBA" id="ARBA00022840"/>
    </source>
</evidence>
<protein>
    <submittedName>
        <fullName evidence="3">AFG1-like ATPase</fullName>
    </submittedName>
</protein>
<dbReference type="KEGG" id="tig:THII_0348"/>
<evidence type="ECO:0000313" key="4">
    <source>
        <dbReference type="Proteomes" id="UP000031623"/>
    </source>
</evidence>
<keyword evidence="4" id="KW-1185">Reference proteome</keyword>
<accession>A0A090AIJ1</accession>
<sequence>MTTLLKHYQTNLQRADFVADAVQESVVHRFQQLYDELIQADLTRVSYRNVFSKLLPSKLPKIRGFYLWGGVGRGKTYLVDNFYHYLPIKQKKRFHFHHFMRFIHHELKQLTHKRNPLLLLADQIAKQTRIIYLDEFHVADITDAMLLSGLLKALFDRQVILIMTSNIAPDDLYQNGLQRERFLPAIKLIKENTDIIHLDSGVDYRFRHLGKRKTYYYPLTNETHQQLLNQFEYLALEQRVKHGVLEINGRQIPTVRYTNQVVWFQFQALCNIPRAVADYIELAKRFSTIIISDIHGMNDMEEDKVLRLINLIDEFYEHKVKLIISATLLAEQLYTGQRQYFQFQRTLSRLQEMSSHLYWESPHST</sequence>
<dbReference type="InterPro" id="IPR027417">
    <property type="entry name" value="P-loop_NTPase"/>
</dbReference>
<dbReference type="STRING" id="40754.THII_0348"/>
<dbReference type="Proteomes" id="UP000031623">
    <property type="component" value="Chromosome"/>
</dbReference>
<dbReference type="EMBL" id="AP014633">
    <property type="protein sequence ID" value="BAP54645.1"/>
    <property type="molecule type" value="Genomic_DNA"/>
</dbReference>
<dbReference type="Gene3D" id="3.40.50.300">
    <property type="entry name" value="P-loop containing nucleotide triphosphate hydrolases"/>
    <property type="match status" value="1"/>
</dbReference>
<dbReference type="PANTHER" id="PTHR12169:SF6">
    <property type="entry name" value="AFG1-LIKE ATPASE"/>
    <property type="match status" value="1"/>
</dbReference>
<dbReference type="GO" id="GO:0016887">
    <property type="term" value="F:ATP hydrolysis activity"/>
    <property type="evidence" value="ECO:0007669"/>
    <property type="project" value="InterPro"/>
</dbReference>
<dbReference type="GO" id="GO:0032153">
    <property type="term" value="C:cell division site"/>
    <property type="evidence" value="ECO:0007669"/>
    <property type="project" value="TreeGrafter"/>
</dbReference>
<dbReference type="SUPFAM" id="SSF52540">
    <property type="entry name" value="P-loop containing nucleoside triphosphate hydrolases"/>
    <property type="match status" value="1"/>
</dbReference>
<proteinExistence type="predicted"/>
<dbReference type="OrthoDB" id="9774491at2"/>
<reference evidence="3 4" key="1">
    <citation type="journal article" date="2014" name="ISME J.">
        <title>Ecophysiology of Thioploca ingrica as revealed by the complete genome sequence supplemented with proteomic evidence.</title>
        <authorList>
            <person name="Kojima H."/>
            <person name="Ogura Y."/>
            <person name="Yamamoto N."/>
            <person name="Togashi T."/>
            <person name="Mori H."/>
            <person name="Watanabe T."/>
            <person name="Nemoto F."/>
            <person name="Kurokawa K."/>
            <person name="Hayashi T."/>
            <person name="Fukui M."/>
        </authorList>
    </citation>
    <scope>NUCLEOTIDE SEQUENCE [LARGE SCALE GENOMIC DNA]</scope>
</reference>
<gene>
    <name evidence="3" type="ORF">THII_0348</name>
</gene>
<dbReference type="PANTHER" id="PTHR12169">
    <property type="entry name" value="ATPASE N2B"/>
    <property type="match status" value="1"/>
</dbReference>
<dbReference type="InterPro" id="IPR005654">
    <property type="entry name" value="ATPase_AFG1-like"/>
</dbReference>
<evidence type="ECO:0000313" key="3">
    <source>
        <dbReference type="EMBL" id="BAP54645.1"/>
    </source>
</evidence>
<keyword evidence="2" id="KW-0067">ATP-binding</keyword>